<name>A0A495XN10_9PSEU</name>
<feature type="transmembrane region" description="Helical" evidence="1">
    <location>
        <begin position="427"/>
        <end position="448"/>
    </location>
</feature>
<gene>
    <name evidence="2" type="ORF">DFJ66_7180</name>
</gene>
<keyword evidence="3" id="KW-1185">Reference proteome</keyword>
<keyword evidence="1" id="KW-0812">Transmembrane</keyword>
<dbReference type="AlphaFoldDB" id="A0A495XN10"/>
<comment type="caution">
    <text evidence="2">The sequence shown here is derived from an EMBL/GenBank/DDBJ whole genome shotgun (WGS) entry which is preliminary data.</text>
</comment>
<evidence type="ECO:0000313" key="3">
    <source>
        <dbReference type="Proteomes" id="UP000272729"/>
    </source>
</evidence>
<accession>A0A495XN10</accession>
<keyword evidence="1" id="KW-1133">Transmembrane helix</keyword>
<protein>
    <recommendedName>
        <fullName evidence="4">Membrane-associated oxidoreductase</fullName>
    </recommendedName>
</protein>
<feature type="transmembrane region" description="Helical" evidence="1">
    <location>
        <begin position="358"/>
        <end position="377"/>
    </location>
</feature>
<dbReference type="RefSeq" id="WP_121227926.1">
    <property type="nucleotide sequence ID" value="NZ_JBIUBA010000034.1"/>
</dbReference>
<evidence type="ECO:0000313" key="2">
    <source>
        <dbReference type="EMBL" id="RKT73843.1"/>
    </source>
</evidence>
<evidence type="ECO:0000256" key="1">
    <source>
        <dbReference type="SAM" id="Phobius"/>
    </source>
</evidence>
<dbReference type="EMBL" id="RBXR01000001">
    <property type="protein sequence ID" value="RKT73843.1"/>
    <property type="molecule type" value="Genomic_DNA"/>
</dbReference>
<organism evidence="2 3">
    <name type="scientific">Saccharothrix variisporea</name>
    <dbReference type="NCBI Taxonomy" id="543527"/>
    <lineage>
        <taxon>Bacteria</taxon>
        <taxon>Bacillati</taxon>
        <taxon>Actinomycetota</taxon>
        <taxon>Actinomycetes</taxon>
        <taxon>Pseudonocardiales</taxon>
        <taxon>Pseudonocardiaceae</taxon>
        <taxon>Saccharothrix</taxon>
    </lineage>
</organism>
<keyword evidence="1" id="KW-0472">Membrane</keyword>
<evidence type="ECO:0008006" key="4">
    <source>
        <dbReference type="Google" id="ProtNLM"/>
    </source>
</evidence>
<dbReference type="Proteomes" id="UP000272729">
    <property type="component" value="Unassembled WGS sequence"/>
</dbReference>
<reference evidence="2 3" key="1">
    <citation type="submission" date="2018-10" db="EMBL/GenBank/DDBJ databases">
        <title>Sequencing the genomes of 1000 actinobacteria strains.</title>
        <authorList>
            <person name="Klenk H.-P."/>
        </authorList>
    </citation>
    <scope>NUCLEOTIDE SEQUENCE [LARGE SCALE GENOMIC DNA]</scope>
    <source>
        <strain evidence="2 3">DSM 43911</strain>
    </source>
</reference>
<proteinExistence type="predicted"/>
<dbReference type="OrthoDB" id="5194370at2"/>
<sequence length="452" mass="48337">MRDGSADRLVRGEAVDLTDQEVPASLIRELLTDELDQRGLRISGARISGQLDLSDVRVSRPLVLRDCVVEGPVLLDRSRFASLDLSGLVASSVSAPWLKLDHYLLLQNARLTCADGWALDLGEAEVGAHVSLRGSVLEGVDYSVHATKLRTGSHLFLTDMRASGTVRLDGARIGGSVRCHGSRVSAADSALLGVDLQVEENLFLGEGFEAVTTSDRVAAVRIRGARLGGQLVVRGCTLRGPIALDVKQVRAGMEILFSPSLLHGDIDLDGLTYAGVPRDATVDEWLDMLATRTPSYASQPYLQLAAAHQAAGHERDVRRIRVAQQRDLLRRGRLSGWGRLWHRVTGATVGYGYRPAMALVWLLGTLLTAVLLVAGVAGPAGLVRSCSTVDQIGHALNAVTPLAKPEGVKCQISTSTGLGSAIVVSTWVLQLLAWAFATLFVAGFTGLVRKNP</sequence>